<keyword evidence="2" id="KW-1185">Reference proteome</keyword>
<evidence type="ECO:0000313" key="2">
    <source>
        <dbReference type="Proteomes" id="UP001216579"/>
    </source>
</evidence>
<evidence type="ECO:0000313" key="1">
    <source>
        <dbReference type="EMBL" id="MDF3291779.1"/>
    </source>
</evidence>
<protein>
    <recommendedName>
        <fullName evidence="3">Integrase</fullName>
    </recommendedName>
</protein>
<name>A0ABT5ZPM0_9ACTN</name>
<dbReference type="EMBL" id="JARJBC010000014">
    <property type="protein sequence ID" value="MDF3291779.1"/>
    <property type="molecule type" value="Genomic_DNA"/>
</dbReference>
<gene>
    <name evidence="1" type="ORF">P3G67_21620</name>
</gene>
<proteinExistence type="predicted"/>
<organism evidence="1 2">
    <name type="scientific">Streptomyces silvisoli</name>
    <dbReference type="NCBI Taxonomy" id="3034235"/>
    <lineage>
        <taxon>Bacteria</taxon>
        <taxon>Bacillati</taxon>
        <taxon>Actinomycetota</taxon>
        <taxon>Actinomycetes</taxon>
        <taxon>Kitasatosporales</taxon>
        <taxon>Streptomycetaceae</taxon>
        <taxon>Streptomyces</taxon>
    </lineage>
</organism>
<evidence type="ECO:0008006" key="3">
    <source>
        <dbReference type="Google" id="ProtNLM"/>
    </source>
</evidence>
<dbReference type="RefSeq" id="WP_276094938.1">
    <property type="nucleotide sequence ID" value="NZ_JARJBC010000014.1"/>
</dbReference>
<sequence length="49" mass="5514">MAARASPLRAALHPDVLNEVERWFAELRRRCLEGGVFCSLDELKTSIEG</sequence>
<comment type="caution">
    <text evidence="1">The sequence shown here is derived from an EMBL/GenBank/DDBJ whole genome shotgun (WGS) entry which is preliminary data.</text>
</comment>
<accession>A0ABT5ZPM0</accession>
<reference evidence="1 2" key="1">
    <citation type="submission" date="2023-03" db="EMBL/GenBank/DDBJ databases">
        <title>Draft genome sequence of Streptomyces sp. RB6PN23 isolated from peat swamp forest in Thailand.</title>
        <authorList>
            <person name="Klaysubun C."/>
            <person name="Duangmal K."/>
        </authorList>
    </citation>
    <scope>NUCLEOTIDE SEQUENCE [LARGE SCALE GENOMIC DNA]</scope>
    <source>
        <strain evidence="1 2">RB6PN23</strain>
    </source>
</reference>
<dbReference type="Proteomes" id="UP001216579">
    <property type="component" value="Unassembled WGS sequence"/>
</dbReference>